<feature type="non-terminal residue" evidence="1">
    <location>
        <position position="1"/>
    </location>
</feature>
<name>A0A4P9ZJY3_9FUNG</name>
<dbReference type="AlphaFoldDB" id="A0A4P9ZJY3"/>
<dbReference type="SUPFAM" id="SSF56672">
    <property type="entry name" value="DNA/RNA polymerases"/>
    <property type="match status" value="1"/>
</dbReference>
<evidence type="ECO:0000313" key="1">
    <source>
        <dbReference type="EMBL" id="RKP33348.1"/>
    </source>
</evidence>
<organism evidence="1 2">
    <name type="scientific">Dimargaris cristalligena</name>
    <dbReference type="NCBI Taxonomy" id="215637"/>
    <lineage>
        <taxon>Eukaryota</taxon>
        <taxon>Fungi</taxon>
        <taxon>Fungi incertae sedis</taxon>
        <taxon>Zoopagomycota</taxon>
        <taxon>Kickxellomycotina</taxon>
        <taxon>Dimargaritomycetes</taxon>
        <taxon>Dimargaritales</taxon>
        <taxon>Dimargaritaceae</taxon>
        <taxon>Dimargaris</taxon>
    </lineage>
</organism>
<reference evidence="2" key="1">
    <citation type="journal article" date="2018" name="Nat. Microbiol.">
        <title>Leveraging single-cell genomics to expand the fungal tree of life.</title>
        <authorList>
            <person name="Ahrendt S.R."/>
            <person name="Quandt C.A."/>
            <person name="Ciobanu D."/>
            <person name="Clum A."/>
            <person name="Salamov A."/>
            <person name="Andreopoulos B."/>
            <person name="Cheng J.F."/>
            <person name="Woyke T."/>
            <person name="Pelin A."/>
            <person name="Henrissat B."/>
            <person name="Reynolds N.K."/>
            <person name="Benny G.L."/>
            <person name="Smith M.E."/>
            <person name="James T.Y."/>
            <person name="Grigoriev I.V."/>
        </authorList>
    </citation>
    <scope>NUCLEOTIDE SEQUENCE [LARGE SCALE GENOMIC DNA]</scope>
    <source>
        <strain evidence="2">RSA 468</strain>
    </source>
</reference>
<evidence type="ECO:0000313" key="2">
    <source>
        <dbReference type="Proteomes" id="UP000268162"/>
    </source>
</evidence>
<proteinExistence type="predicted"/>
<dbReference type="InterPro" id="IPR043502">
    <property type="entry name" value="DNA/RNA_pol_sf"/>
</dbReference>
<dbReference type="Proteomes" id="UP000268162">
    <property type="component" value="Unassembled WGS sequence"/>
</dbReference>
<dbReference type="Gene3D" id="3.10.10.10">
    <property type="entry name" value="HIV Type 1 Reverse Transcriptase, subunit A, domain 1"/>
    <property type="match status" value="1"/>
</dbReference>
<gene>
    <name evidence="1" type="ORF">BJ085DRAFT_10943</name>
</gene>
<accession>A0A4P9ZJY3</accession>
<dbReference type="STRING" id="215637.A0A4P9ZJY3"/>
<keyword evidence="2" id="KW-1185">Reference proteome</keyword>
<feature type="non-terminal residue" evidence="1">
    <location>
        <position position="109"/>
    </location>
</feature>
<sequence>ETQYFLNRLKEVDQAFAFGPEHLGLVHPSITKPIRVHTVPHTPWNYRPFAVPRALHDKVVNLLNDRLESGIIEPSEGPYASRWFTQLKKDGEKLRFIQDLQPVNAVTVR</sequence>
<dbReference type="EMBL" id="ML004000">
    <property type="protein sequence ID" value="RKP33348.1"/>
    <property type="molecule type" value="Genomic_DNA"/>
</dbReference>
<protein>
    <submittedName>
        <fullName evidence="1">Uncharacterized protein</fullName>
    </submittedName>
</protein>